<reference evidence="1" key="1">
    <citation type="submission" date="2021-03" db="EMBL/GenBank/DDBJ databases">
        <authorList>
            <person name="Bekaert M."/>
        </authorList>
    </citation>
    <scope>NUCLEOTIDE SEQUENCE</scope>
</reference>
<protein>
    <submittedName>
        <fullName evidence="1">Uncharacterized protein</fullName>
    </submittedName>
</protein>
<dbReference type="SUPFAM" id="SSF57903">
    <property type="entry name" value="FYVE/PHD zinc finger"/>
    <property type="match status" value="1"/>
</dbReference>
<proteinExistence type="predicted"/>
<evidence type="ECO:0000313" key="2">
    <source>
        <dbReference type="Proteomes" id="UP000683360"/>
    </source>
</evidence>
<accession>A0A8S3QQH4</accession>
<name>A0A8S3QQH4_MYTED</name>
<dbReference type="EMBL" id="CAJPWZ010000656">
    <property type="protein sequence ID" value="CAG2197894.1"/>
    <property type="molecule type" value="Genomic_DNA"/>
</dbReference>
<dbReference type="InterPro" id="IPR011011">
    <property type="entry name" value="Znf_FYVE_PHD"/>
</dbReference>
<keyword evidence="2" id="KW-1185">Reference proteome</keyword>
<dbReference type="Proteomes" id="UP000683360">
    <property type="component" value="Unassembled WGS sequence"/>
</dbReference>
<sequence>MDGRYSYDKLAELSDNDDQFSNAKKRIEKADALKLNEISMLSLIPFEMVEFVCRHVKKSSKIFGVYRTIPRKTKQALRTKIQALGDRQTPSTSKVVCPKRTAKTSKDDEEQTSITKKKHLAHEWSETEIYICSICQLECDWEPDEIQFQSIACDKCNCWFHYKCVKIKGTEHF</sequence>
<dbReference type="InterPro" id="IPR013083">
    <property type="entry name" value="Znf_RING/FYVE/PHD"/>
</dbReference>
<dbReference type="Gene3D" id="3.30.40.10">
    <property type="entry name" value="Zinc/RING finger domain, C3HC4 (zinc finger)"/>
    <property type="match status" value="1"/>
</dbReference>
<evidence type="ECO:0000313" key="1">
    <source>
        <dbReference type="EMBL" id="CAG2197894.1"/>
    </source>
</evidence>
<dbReference type="OrthoDB" id="6140443at2759"/>
<comment type="caution">
    <text evidence="1">The sequence shown here is derived from an EMBL/GenBank/DDBJ whole genome shotgun (WGS) entry which is preliminary data.</text>
</comment>
<organism evidence="1 2">
    <name type="scientific">Mytilus edulis</name>
    <name type="common">Blue mussel</name>
    <dbReference type="NCBI Taxonomy" id="6550"/>
    <lineage>
        <taxon>Eukaryota</taxon>
        <taxon>Metazoa</taxon>
        <taxon>Spiralia</taxon>
        <taxon>Lophotrochozoa</taxon>
        <taxon>Mollusca</taxon>
        <taxon>Bivalvia</taxon>
        <taxon>Autobranchia</taxon>
        <taxon>Pteriomorphia</taxon>
        <taxon>Mytilida</taxon>
        <taxon>Mytiloidea</taxon>
        <taxon>Mytilidae</taxon>
        <taxon>Mytilinae</taxon>
        <taxon>Mytilus</taxon>
    </lineage>
</organism>
<dbReference type="AlphaFoldDB" id="A0A8S3QQH4"/>
<gene>
    <name evidence="1" type="ORF">MEDL_12699</name>
</gene>